<dbReference type="GO" id="GO:0006777">
    <property type="term" value="P:Mo-molybdopterin cofactor biosynthetic process"/>
    <property type="evidence" value="ECO:0007669"/>
    <property type="project" value="UniProtKB-KW"/>
</dbReference>
<dbReference type="PIRSF" id="PIRSF015626">
    <property type="entry name" value="FdhD"/>
    <property type="match status" value="1"/>
</dbReference>
<dbReference type="PANTHER" id="PTHR30592">
    <property type="entry name" value="FORMATE DEHYDROGENASE"/>
    <property type="match status" value="1"/>
</dbReference>
<dbReference type="Gene3D" id="3.40.140.10">
    <property type="entry name" value="Cytidine Deaminase, domain 2"/>
    <property type="match status" value="1"/>
</dbReference>
<dbReference type="AlphaFoldDB" id="A0A1J5SB46"/>
<protein>
    <submittedName>
        <fullName evidence="3">Protein FdhD</fullName>
    </submittedName>
</protein>
<reference evidence="3" key="1">
    <citation type="submission" date="2016-10" db="EMBL/GenBank/DDBJ databases">
        <title>Sequence of Gallionella enrichment culture.</title>
        <authorList>
            <person name="Poehlein A."/>
            <person name="Muehling M."/>
            <person name="Daniel R."/>
        </authorList>
    </citation>
    <scope>NUCLEOTIDE SEQUENCE</scope>
</reference>
<proteinExistence type="inferred from homology"/>
<name>A0A1J5SB46_9ZZZZ</name>
<evidence type="ECO:0000256" key="2">
    <source>
        <dbReference type="ARBA" id="ARBA00023150"/>
    </source>
</evidence>
<dbReference type="SUPFAM" id="SSF53927">
    <property type="entry name" value="Cytidine deaminase-like"/>
    <property type="match status" value="1"/>
</dbReference>
<dbReference type="PANTHER" id="PTHR30592:SF1">
    <property type="entry name" value="SULFUR CARRIER PROTEIN FDHD"/>
    <property type="match status" value="1"/>
</dbReference>
<dbReference type="GO" id="GO:0016783">
    <property type="term" value="F:sulfurtransferase activity"/>
    <property type="evidence" value="ECO:0007669"/>
    <property type="project" value="InterPro"/>
</dbReference>
<dbReference type="EMBL" id="MLJW01000084">
    <property type="protein sequence ID" value="OIR01413.1"/>
    <property type="molecule type" value="Genomic_DNA"/>
</dbReference>
<keyword evidence="2" id="KW-0501">Molybdenum cofactor biosynthesis</keyword>
<evidence type="ECO:0000313" key="3">
    <source>
        <dbReference type="EMBL" id="OIR01413.1"/>
    </source>
</evidence>
<gene>
    <name evidence="3" type="primary">fdhD_4</name>
    <name evidence="3" type="ORF">GALL_165030</name>
</gene>
<organism evidence="3">
    <name type="scientific">mine drainage metagenome</name>
    <dbReference type="NCBI Taxonomy" id="410659"/>
    <lineage>
        <taxon>unclassified sequences</taxon>
        <taxon>metagenomes</taxon>
        <taxon>ecological metagenomes</taxon>
    </lineage>
</organism>
<accession>A0A1J5SB46</accession>
<dbReference type="NCBIfam" id="TIGR00129">
    <property type="entry name" value="fdhD_narQ"/>
    <property type="match status" value="1"/>
</dbReference>
<dbReference type="Pfam" id="PF02634">
    <property type="entry name" value="FdhD-NarQ"/>
    <property type="match status" value="1"/>
</dbReference>
<dbReference type="HAMAP" id="MF_00187">
    <property type="entry name" value="FdhD"/>
    <property type="match status" value="1"/>
</dbReference>
<dbReference type="Gene3D" id="3.10.20.10">
    <property type="match status" value="1"/>
</dbReference>
<sequence length="269" mass="28601">MIVLDKMHPNLQLTVQRPGYAPQLDTVAEEVPVAFEYNGISHTVMLATPADLEDFALGFSLTEGIVERRSEVFDIEIEEAEEGITLHLEIAGGAFARLKERRRSLAGRTGCGLCGAESLTQVMRNLPPVANGTPFPLAALHEGMRRLPTLQALQQTTGAVHAACRVAADGGISHVREDVGRHNALDKTLGALAGIDAIPEGALIITSRASFEMVQKSAAMGYGILAAVSAPTAAAIRLADKLNLTLVGFLRGANCSIYTHAKRLQGNTL</sequence>
<dbReference type="InterPro" id="IPR016193">
    <property type="entry name" value="Cytidine_deaminase-like"/>
</dbReference>
<dbReference type="InterPro" id="IPR003786">
    <property type="entry name" value="FdhD"/>
</dbReference>
<comment type="caution">
    <text evidence="3">The sequence shown here is derived from an EMBL/GenBank/DDBJ whole genome shotgun (WGS) entry which is preliminary data.</text>
</comment>
<evidence type="ECO:0000256" key="1">
    <source>
        <dbReference type="ARBA" id="ARBA00022490"/>
    </source>
</evidence>
<keyword evidence="1" id="KW-0963">Cytoplasm</keyword>